<dbReference type="Proteomes" id="UP000608513">
    <property type="component" value="Unassembled WGS sequence"/>
</dbReference>
<keyword evidence="13" id="KW-1185">Reference proteome</keyword>
<dbReference type="Pfam" id="PF04909">
    <property type="entry name" value="Amidohydro_2"/>
    <property type="match status" value="1"/>
</dbReference>
<reference evidence="12" key="1">
    <citation type="submission" date="2020-08" db="EMBL/GenBank/DDBJ databases">
        <title>Ramlibacter sp. USB13 16S ribosomal RNA gene genome sequencing and assembly.</title>
        <authorList>
            <person name="Kang M."/>
        </authorList>
    </citation>
    <scope>NUCLEOTIDE SEQUENCE</scope>
    <source>
        <strain evidence="12">USB13</strain>
    </source>
</reference>
<dbReference type="Gene3D" id="3.20.20.140">
    <property type="entry name" value="Metal-dependent hydrolases"/>
    <property type="match status" value="1"/>
</dbReference>
<dbReference type="GO" id="GO:0016787">
    <property type="term" value="F:hydrolase activity"/>
    <property type="evidence" value="ECO:0007669"/>
    <property type="project" value="InterPro"/>
</dbReference>
<keyword evidence="9" id="KW-0456">Lyase</keyword>
<evidence type="ECO:0000313" key="12">
    <source>
        <dbReference type="EMBL" id="MBC5781376.1"/>
    </source>
</evidence>
<evidence type="ECO:0000256" key="7">
    <source>
        <dbReference type="ARBA" id="ARBA00022793"/>
    </source>
</evidence>
<protein>
    <recommendedName>
        <fullName evidence="5">2-amino-3-carboxymuconate-6-semialdehyde decarboxylase</fullName>
        <ecNumber evidence="4">4.1.1.45</ecNumber>
    </recommendedName>
    <alternativeName>
        <fullName evidence="10">Picolinate carboxylase</fullName>
    </alternativeName>
</protein>
<dbReference type="PANTHER" id="PTHR21240:SF27">
    <property type="entry name" value="2-AMINO-3-CARBOXYMUCONATE-6-SEMIALDEHYDE DECARBOXYLASE"/>
    <property type="match status" value="1"/>
</dbReference>
<evidence type="ECO:0000256" key="10">
    <source>
        <dbReference type="ARBA" id="ARBA00031120"/>
    </source>
</evidence>
<name>A0A923S974_9BURK</name>
<evidence type="ECO:0000256" key="6">
    <source>
        <dbReference type="ARBA" id="ARBA00022723"/>
    </source>
</evidence>
<dbReference type="GO" id="GO:0046872">
    <property type="term" value="F:metal ion binding"/>
    <property type="evidence" value="ECO:0007669"/>
    <property type="project" value="UniProtKB-KW"/>
</dbReference>
<dbReference type="SUPFAM" id="SSF51556">
    <property type="entry name" value="Metallo-dependent hydrolases"/>
    <property type="match status" value="1"/>
</dbReference>
<keyword evidence="8" id="KW-0862">Zinc</keyword>
<keyword evidence="6" id="KW-0479">Metal-binding</keyword>
<evidence type="ECO:0000256" key="1">
    <source>
        <dbReference type="ARBA" id="ARBA00005079"/>
    </source>
</evidence>
<evidence type="ECO:0000313" key="13">
    <source>
        <dbReference type="Proteomes" id="UP000608513"/>
    </source>
</evidence>
<gene>
    <name evidence="12" type="ORF">H8N03_00380</name>
</gene>
<comment type="caution">
    <text evidence="12">The sequence shown here is derived from an EMBL/GenBank/DDBJ whole genome shotgun (WGS) entry which is preliminary data.</text>
</comment>
<dbReference type="InterPro" id="IPR006680">
    <property type="entry name" value="Amidohydro-rel"/>
</dbReference>
<accession>A0A923S974</accession>
<evidence type="ECO:0000256" key="4">
    <source>
        <dbReference type="ARBA" id="ARBA00012365"/>
    </source>
</evidence>
<dbReference type="PANTHER" id="PTHR21240">
    <property type="entry name" value="2-AMINO-3-CARBOXYLMUCONATE-6-SEMIALDEHYDE DECARBOXYLASE"/>
    <property type="match status" value="1"/>
</dbReference>
<dbReference type="AlphaFoldDB" id="A0A923S974"/>
<comment type="subunit">
    <text evidence="3">Monomer.</text>
</comment>
<dbReference type="EC" id="4.1.1.45" evidence="4"/>
<comment type="similarity">
    <text evidence="2">Belongs to the metallo-dependent hydrolases superfamily. ACMSD family.</text>
</comment>
<dbReference type="InterPro" id="IPR032465">
    <property type="entry name" value="ACMSD"/>
</dbReference>
<evidence type="ECO:0000256" key="3">
    <source>
        <dbReference type="ARBA" id="ARBA00011245"/>
    </source>
</evidence>
<evidence type="ECO:0000256" key="2">
    <source>
        <dbReference type="ARBA" id="ARBA00005871"/>
    </source>
</evidence>
<dbReference type="GO" id="GO:0005829">
    <property type="term" value="C:cytosol"/>
    <property type="evidence" value="ECO:0007669"/>
    <property type="project" value="TreeGrafter"/>
</dbReference>
<evidence type="ECO:0000259" key="11">
    <source>
        <dbReference type="Pfam" id="PF04909"/>
    </source>
</evidence>
<keyword evidence="7" id="KW-0210">Decarboxylase</keyword>
<dbReference type="InterPro" id="IPR032466">
    <property type="entry name" value="Metal_Hydrolase"/>
</dbReference>
<dbReference type="EMBL" id="JACORT010000001">
    <property type="protein sequence ID" value="MBC5781376.1"/>
    <property type="molecule type" value="Genomic_DNA"/>
</dbReference>
<proteinExistence type="inferred from homology"/>
<evidence type="ECO:0000256" key="9">
    <source>
        <dbReference type="ARBA" id="ARBA00023239"/>
    </source>
</evidence>
<organism evidence="12 13">
    <name type="scientific">Ramlibacter cellulosilyticus</name>
    <dbReference type="NCBI Taxonomy" id="2764187"/>
    <lineage>
        <taxon>Bacteria</taxon>
        <taxon>Pseudomonadati</taxon>
        <taxon>Pseudomonadota</taxon>
        <taxon>Betaproteobacteria</taxon>
        <taxon>Burkholderiales</taxon>
        <taxon>Comamonadaceae</taxon>
        <taxon>Ramlibacter</taxon>
    </lineage>
</organism>
<evidence type="ECO:0000256" key="8">
    <source>
        <dbReference type="ARBA" id="ARBA00022833"/>
    </source>
</evidence>
<comment type="pathway">
    <text evidence="1">Secondary metabolite metabolism; quinolate metabolism.</text>
</comment>
<evidence type="ECO:0000256" key="5">
    <source>
        <dbReference type="ARBA" id="ARBA00021214"/>
    </source>
</evidence>
<feature type="domain" description="Amidohydrolase-related" evidence="11">
    <location>
        <begin position="36"/>
        <end position="360"/>
    </location>
</feature>
<dbReference type="GO" id="GO:0019748">
    <property type="term" value="P:secondary metabolic process"/>
    <property type="evidence" value="ECO:0007669"/>
    <property type="project" value="TreeGrafter"/>
</dbReference>
<dbReference type="GO" id="GO:0001760">
    <property type="term" value="F:aminocarboxymuconate-semialdehyde decarboxylase activity"/>
    <property type="evidence" value="ECO:0007669"/>
    <property type="project" value="UniProtKB-EC"/>
</dbReference>
<sequence>MYPRHRLFEYGPRPYHAQRRQTLSVHKHPSGCACGIDTHAHVVPEDFPAYIGSKAPGDWPSMAAAQACHRNVMISGKVYRAVSDKCWDTAGRIADLPGMGLSLQVVSPMPELLSYWMQPADAQQLLRFLNDQIAGMVAESGGALAGLGAVPLQDLDLAIRELDYVVKVLGFPGVEVGSNINGAPIGDPRFDPFFEACEALGACVFVHAIRPAGMDRLVGPPALQQVLAYPGDVGLAAASVITSNLLVRRPKLRIAFSHGGGTLGLLLPRLQQGWGVFPALKEQVEEAPLEQARKLFYDTLVFDTNALRYLAGTFGPTQLLVGTDYPFNFHDRTPVQRIGAAGFDADTTAMLVHRNAERFLARQKEST</sequence>